<dbReference type="Pfam" id="PF11248">
    <property type="entry name" value="DUF3046"/>
    <property type="match status" value="1"/>
</dbReference>
<dbReference type="InterPro" id="IPR021408">
    <property type="entry name" value="DUF3046"/>
</dbReference>
<evidence type="ECO:0000313" key="2">
    <source>
        <dbReference type="Proteomes" id="UP000198318"/>
    </source>
</evidence>
<evidence type="ECO:0008006" key="3">
    <source>
        <dbReference type="Google" id="ProtNLM"/>
    </source>
</evidence>
<keyword evidence="2" id="KW-1185">Reference proteome</keyword>
<dbReference type="AlphaFoldDB" id="A0A239BS16"/>
<accession>A0A239BS16</accession>
<sequence>MRLTVFWDRMNQQFGESYAQSVAKDYVLAELGGRTIEQALADGESAKRVWQAVVATFDVPSTLR</sequence>
<organism evidence="1 2">
    <name type="scientific">Actinomadura meyerae</name>
    <dbReference type="NCBI Taxonomy" id="240840"/>
    <lineage>
        <taxon>Bacteria</taxon>
        <taxon>Bacillati</taxon>
        <taxon>Actinomycetota</taxon>
        <taxon>Actinomycetes</taxon>
        <taxon>Streptosporangiales</taxon>
        <taxon>Thermomonosporaceae</taxon>
        <taxon>Actinomadura</taxon>
    </lineage>
</organism>
<dbReference type="EMBL" id="FZOR01000001">
    <property type="protein sequence ID" value="SNS10740.1"/>
    <property type="molecule type" value="Genomic_DNA"/>
</dbReference>
<evidence type="ECO:0000313" key="1">
    <source>
        <dbReference type="EMBL" id="SNS10740.1"/>
    </source>
</evidence>
<protein>
    <recommendedName>
        <fullName evidence="3">DUF3046 domain-containing protein</fullName>
    </recommendedName>
</protein>
<dbReference type="OrthoDB" id="3215033at2"/>
<proteinExistence type="predicted"/>
<reference evidence="1 2" key="1">
    <citation type="submission" date="2017-06" db="EMBL/GenBank/DDBJ databases">
        <authorList>
            <person name="Kim H.J."/>
            <person name="Triplett B.A."/>
        </authorList>
    </citation>
    <scope>NUCLEOTIDE SEQUENCE [LARGE SCALE GENOMIC DNA]</scope>
    <source>
        <strain evidence="1 2">DSM 44715</strain>
    </source>
</reference>
<gene>
    <name evidence="1" type="ORF">SAMN05443665_100121</name>
</gene>
<dbReference type="Proteomes" id="UP000198318">
    <property type="component" value="Unassembled WGS sequence"/>
</dbReference>
<dbReference type="RefSeq" id="WP_089324252.1">
    <property type="nucleotide sequence ID" value="NZ_FZOR01000001.1"/>
</dbReference>
<name>A0A239BS16_9ACTN</name>